<gene>
    <name evidence="9" type="primary">cobI</name>
    <name evidence="9" type="ORF">FCL42_19925</name>
</gene>
<evidence type="ECO:0000313" key="9">
    <source>
        <dbReference type="EMBL" id="TKB50055.1"/>
    </source>
</evidence>
<evidence type="ECO:0000313" key="10">
    <source>
        <dbReference type="Proteomes" id="UP000305675"/>
    </source>
</evidence>
<dbReference type="EC" id="2.1.1.130" evidence="9"/>
<dbReference type="NCBIfam" id="TIGR01467">
    <property type="entry name" value="cobI_cbiL"/>
    <property type="match status" value="1"/>
</dbReference>
<evidence type="ECO:0000259" key="8">
    <source>
        <dbReference type="Pfam" id="PF00590"/>
    </source>
</evidence>
<dbReference type="InterPro" id="IPR000878">
    <property type="entry name" value="4pyrrol_Mease"/>
</dbReference>
<dbReference type="InterPro" id="IPR014776">
    <property type="entry name" value="4pyrrole_Mease_sub2"/>
</dbReference>
<evidence type="ECO:0000256" key="4">
    <source>
        <dbReference type="ARBA" id="ARBA00022603"/>
    </source>
</evidence>
<dbReference type="PANTHER" id="PTHR43467:SF2">
    <property type="entry name" value="COBALT-PRECORRIN-2 C(20)-METHYLTRANSFERASE"/>
    <property type="match status" value="1"/>
</dbReference>
<evidence type="ECO:0000256" key="5">
    <source>
        <dbReference type="ARBA" id="ARBA00022679"/>
    </source>
</evidence>
<dbReference type="Gene3D" id="3.30.950.10">
    <property type="entry name" value="Methyltransferase, Cobalt-precorrin-4 Transmethylase, Domain 2"/>
    <property type="match status" value="1"/>
</dbReference>
<dbReference type="EMBL" id="SWCJ01000024">
    <property type="protein sequence ID" value="TKB50055.1"/>
    <property type="molecule type" value="Genomic_DNA"/>
</dbReference>
<keyword evidence="4 9" id="KW-0489">Methyltransferase</keyword>
<comment type="similarity">
    <text evidence="2 7">Belongs to the precorrin methyltransferase family.</text>
</comment>
<protein>
    <submittedName>
        <fullName evidence="9">Precorrin-2 C(20)-methyltransferase</fullName>
        <ecNumber evidence="9">2.1.1.130</ecNumber>
    </submittedName>
</protein>
<feature type="domain" description="Tetrapyrrole methylase" evidence="8">
    <location>
        <begin position="11"/>
        <end position="224"/>
    </location>
</feature>
<evidence type="ECO:0000256" key="1">
    <source>
        <dbReference type="ARBA" id="ARBA00004953"/>
    </source>
</evidence>
<keyword evidence="6" id="KW-0949">S-adenosyl-L-methionine</keyword>
<evidence type="ECO:0000256" key="3">
    <source>
        <dbReference type="ARBA" id="ARBA00022573"/>
    </source>
</evidence>
<dbReference type="Gene3D" id="3.40.1010.10">
    <property type="entry name" value="Cobalt-precorrin-4 Transmethylase, Domain 1"/>
    <property type="match status" value="1"/>
</dbReference>
<dbReference type="GO" id="GO:0032259">
    <property type="term" value="P:methylation"/>
    <property type="evidence" value="ECO:0007669"/>
    <property type="project" value="UniProtKB-KW"/>
</dbReference>
<keyword evidence="5 9" id="KW-0808">Transferase</keyword>
<evidence type="ECO:0000256" key="6">
    <source>
        <dbReference type="ARBA" id="ARBA00022691"/>
    </source>
</evidence>
<comment type="pathway">
    <text evidence="1">Cofactor biosynthesis; adenosylcobalamin biosynthesis.</text>
</comment>
<dbReference type="InterPro" id="IPR014777">
    <property type="entry name" value="4pyrrole_Mease_sub1"/>
</dbReference>
<dbReference type="GO" id="GO:0009236">
    <property type="term" value="P:cobalamin biosynthetic process"/>
    <property type="evidence" value="ECO:0007669"/>
    <property type="project" value="UniProtKB-UniRule"/>
</dbReference>
<comment type="caution">
    <text evidence="9">The sequence shown here is derived from an EMBL/GenBank/DDBJ whole genome shotgun (WGS) entry which is preliminary data.</text>
</comment>
<proteinExistence type="inferred from homology"/>
<accession>A0A4U1BGF7</accession>
<keyword evidence="10" id="KW-1185">Reference proteome</keyword>
<organism evidence="9 10">
    <name type="scientific">Ferrimonas aestuarii</name>
    <dbReference type="NCBI Taxonomy" id="2569539"/>
    <lineage>
        <taxon>Bacteria</taxon>
        <taxon>Pseudomonadati</taxon>
        <taxon>Pseudomonadota</taxon>
        <taxon>Gammaproteobacteria</taxon>
        <taxon>Alteromonadales</taxon>
        <taxon>Ferrimonadaceae</taxon>
        <taxon>Ferrimonas</taxon>
    </lineage>
</organism>
<evidence type="ECO:0000256" key="7">
    <source>
        <dbReference type="PIRNR" id="PIRNR036427"/>
    </source>
</evidence>
<dbReference type="InterPro" id="IPR006364">
    <property type="entry name" value="CobI/CbiL/CobIJ_dom"/>
</dbReference>
<dbReference type="InterPro" id="IPR012382">
    <property type="entry name" value="CobI/CbiL"/>
</dbReference>
<dbReference type="UniPathway" id="UPA00148"/>
<dbReference type="Pfam" id="PF00590">
    <property type="entry name" value="TP_methylase"/>
    <property type="match status" value="1"/>
</dbReference>
<sequence>MLTTQSYSTGKLYAVGVGPGASDLMTLRAANLLRTADVIAVPEKTQGLKDSFAWAIATGAVPEEQIEGQKLFLHFPMSRDIDVTVPAWQRAALQIAERLRQGLDVVFITEGDPSVFSTWAYLQEELEQLLPELEVEIVPGVSSITAVPAATQVPLADGQERFCVVPATYGIEMLPRLVEEFDTIILIKAGRMVEALIEQLEPMGLLECARYVSHASGDNQEVYEDLRQVPKEHRYFAMVQLSIRGRKGRLRHGKAA</sequence>
<evidence type="ECO:0000256" key="2">
    <source>
        <dbReference type="ARBA" id="ARBA00005879"/>
    </source>
</evidence>
<dbReference type="SUPFAM" id="SSF53790">
    <property type="entry name" value="Tetrapyrrole methylase"/>
    <property type="match status" value="1"/>
</dbReference>
<dbReference type="PANTHER" id="PTHR43467">
    <property type="entry name" value="COBALT-PRECORRIN-2 C(20)-METHYLTRANSFERASE"/>
    <property type="match status" value="1"/>
</dbReference>
<name>A0A4U1BGF7_9GAMM</name>
<dbReference type="OrthoDB" id="9804789at2"/>
<dbReference type="AlphaFoldDB" id="A0A4U1BGF7"/>
<reference evidence="9 10" key="1">
    <citation type="submission" date="2019-04" db="EMBL/GenBank/DDBJ databases">
        <authorList>
            <person name="Hwang J.C."/>
        </authorList>
    </citation>
    <scope>NUCLEOTIDE SEQUENCE [LARGE SCALE GENOMIC DNA]</scope>
    <source>
        <strain evidence="9 10">IMCC35002</strain>
    </source>
</reference>
<dbReference type="InterPro" id="IPR035996">
    <property type="entry name" value="4pyrrol_Methylase_sf"/>
</dbReference>
<dbReference type="PIRSF" id="PIRSF036427">
    <property type="entry name" value="Precrrn-2_mtase"/>
    <property type="match status" value="1"/>
</dbReference>
<dbReference type="RefSeq" id="WP_136865187.1">
    <property type="nucleotide sequence ID" value="NZ_SWCJ01000024.1"/>
</dbReference>
<keyword evidence="3" id="KW-0169">Cobalamin biosynthesis</keyword>
<dbReference type="GO" id="GO:0030788">
    <property type="term" value="F:precorrin-2 C20-methyltransferase activity"/>
    <property type="evidence" value="ECO:0007669"/>
    <property type="project" value="UniProtKB-EC"/>
</dbReference>
<dbReference type="CDD" id="cd11645">
    <property type="entry name" value="Precorrin_2_C20_MT"/>
    <property type="match status" value="1"/>
</dbReference>
<dbReference type="Proteomes" id="UP000305675">
    <property type="component" value="Unassembled WGS sequence"/>
</dbReference>